<keyword evidence="2" id="KW-1185">Reference proteome</keyword>
<comment type="caution">
    <text evidence="1">The sequence shown here is derived from an EMBL/GenBank/DDBJ whole genome shotgun (WGS) entry which is preliminary data.</text>
</comment>
<reference evidence="1 2" key="1">
    <citation type="submission" date="2019-11" db="EMBL/GenBank/DDBJ databases">
        <title>Pedobacter sp. HMF7647 Genome sequencing and assembly.</title>
        <authorList>
            <person name="Kang H."/>
            <person name="Kim H."/>
            <person name="Joh K."/>
        </authorList>
    </citation>
    <scope>NUCLEOTIDE SEQUENCE [LARGE SCALE GENOMIC DNA]</scope>
    <source>
        <strain evidence="1 2">HMF7647</strain>
    </source>
</reference>
<dbReference type="Gene3D" id="2.60.40.10">
    <property type="entry name" value="Immunoglobulins"/>
    <property type="match status" value="1"/>
</dbReference>
<dbReference type="Pfam" id="PF17957">
    <property type="entry name" value="Big_7"/>
    <property type="match status" value="1"/>
</dbReference>
<proteinExistence type="predicted"/>
<dbReference type="RefSeq" id="WP_160844695.1">
    <property type="nucleotide sequence ID" value="NZ_WVHT01000004.1"/>
</dbReference>
<dbReference type="PROSITE" id="PS51257">
    <property type="entry name" value="PROKAR_LIPOPROTEIN"/>
    <property type="match status" value="1"/>
</dbReference>
<sequence length="502" mass="57809">MQNVSRRISQYILFIFGITIFYACQPSEERPNDKDLPAIIVTGIHDGDSIRNIVNLQVEAKDNSGIKKIELYFKDSLLFSTDSASFRYKFNSTKFADGEYAVKAMAYDKYDNKQELFTKVIIDNALITLRNFPGKIFDYQYWYVITDSAGQILNSIKCPDNAVSEIKIAPKEPFYGKTFNVYQILKYNRINISAYLDLKKGAVYNLSDKTPIISHPYIGPISLNFKNILPFDRLTYSGNSGGTSITSLKDTAERKSYFSEGSKLFVQVERNGVGYYNFYDVSVRSKSLDVDMSLCNKISERKTIKAPGLDVYFATLSGKPELGYENYYMLNYVAIPDISPDPTKPYQTNLNREEVTFFYPKESIVQYQTWVQYHMNEWHGINNYKGDIPSAVKPIDFNMEFKNTSIYNLQLPYTGNVSYQYAYFSDPDNRKNIYIYSHSTLTNYKFPDLSSVTEIPADLPGFKLKSINIFKIETLFPNTIPYPQQMDGRSVIKEASWMSRQF</sequence>
<name>A0A7K1YBW4_9SPHI</name>
<gene>
    <name evidence="1" type="ORF">GS399_11150</name>
</gene>
<dbReference type="AlphaFoldDB" id="A0A7K1YBW4"/>
<accession>A0A7K1YBW4</accession>
<dbReference type="Proteomes" id="UP000466586">
    <property type="component" value="Unassembled WGS sequence"/>
</dbReference>
<protein>
    <submittedName>
        <fullName evidence="1">Uncharacterized protein</fullName>
    </submittedName>
</protein>
<organism evidence="1 2">
    <name type="scientific">Hufsiella arboris</name>
    <dbReference type="NCBI Taxonomy" id="2695275"/>
    <lineage>
        <taxon>Bacteria</taxon>
        <taxon>Pseudomonadati</taxon>
        <taxon>Bacteroidota</taxon>
        <taxon>Sphingobacteriia</taxon>
        <taxon>Sphingobacteriales</taxon>
        <taxon>Sphingobacteriaceae</taxon>
        <taxon>Hufsiella</taxon>
    </lineage>
</organism>
<evidence type="ECO:0000313" key="1">
    <source>
        <dbReference type="EMBL" id="MXV51528.1"/>
    </source>
</evidence>
<evidence type="ECO:0000313" key="2">
    <source>
        <dbReference type="Proteomes" id="UP000466586"/>
    </source>
</evidence>
<dbReference type="InterPro" id="IPR013783">
    <property type="entry name" value="Ig-like_fold"/>
</dbReference>
<dbReference type="EMBL" id="WVHT01000004">
    <property type="protein sequence ID" value="MXV51528.1"/>
    <property type="molecule type" value="Genomic_DNA"/>
</dbReference>